<dbReference type="KEGG" id="sulg:FJR48_02895"/>
<keyword evidence="3" id="KW-1185">Reference proteome</keyword>
<dbReference type="PANTHER" id="PTHR41247:SF1">
    <property type="entry name" value="HTH-TYPE TRANSCRIPTIONAL REPRESSOR YCNK"/>
    <property type="match status" value="1"/>
</dbReference>
<dbReference type="InterPro" id="IPR008719">
    <property type="entry name" value="N2O_reductase_NosL"/>
</dbReference>
<evidence type="ECO:0008006" key="4">
    <source>
        <dbReference type="Google" id="ProtNLM"/>
    </source>
</evidence>
<dbReference type="AlphaFoldDB" id="A0A5P8NZ71"/>
<protein>
    <recommendedName>
        <fullName evidence="4">NosL family protein</fullName>
    </recommendedName>
</protein>
<feature type="signal peptide" evidence="1">
    <location>
        <begin position="1"/>
        <end position="17"/>
    </location>
</feature>
<dbReference type="Gene3D" id="3.30.70.2050">
    <property type="match status" value="1"/>
</dbReference>
<dbReference type="SUPFAM" id="SSF160387">
    <property type="entry name" value="NosL/MerB-like"/>
    <property type="match status" value="1"/>
</dbReference>
<name>A0A5P8NZ71_9BACT</name>
<dbReference type="EMBL" id="CP043617">
    <property type="protein sequence ID" value="QFR48721.1"/>
    <property type="molecule type" value="Genomic_DNA"/>
</dbReference>
<dbReference type="PANTHER" id="PTHR41247">
    <property type="entry name" value="HTH-TYPE TRANSCRIPTIONAL REPRESSOR YCNK"/>
    <property type="match status" value="1"/>
</dbReference>
<reference evidence="2 3" key="1">
    <citation type="submission" date="2019-09" db="EMBL/GenBank/DDBJ databases">
        <title>Sulfurimonas gotlandica sp. nov., a chemoautotrophic and psychrotolerant epsilonproteobacterium isolated from a pelagic redoxcline, and an emended description of the genus Sulfurimonas.</title>
        <authorList>
            <person name="Wang S."/>
            <person name="Jiang L."/>
            <person name="Shao S."/>
        </authorList>
    </citation>
    <scope>NUCLEOTIDE SEQUENCE [LARGE SCALE GENOMIC DNA]</scope>
    <source>
        <strain evidence="2 3">GYSZ_1</strain>
    </source>
</reference>
<proteinExistence type="predicted"/>
<gene>
    <name evidence="2" type="ORF">FJR48_02895</name>
</gene>
<evidence type="ECO:0000313" key="3">
    <source>
        <dbReference type="Proteomes" id="UP000326944"/>
    </source>
</evidence>
<accession>A0A5P8NZ71</accession>
<organism evidence="2 3">
    <name type="scientific">Sulfurimonas lithotrophica</name>
    <dbReference type="NCBI Taxonomy" id="2590022"/>
    <lineage>
        <taxon>Bacteria</taxon>
        <taxon>Pseudomonadati</taxon>
        <taxon>Campylobacterota</taxon>
        <taxon>Epsilonproteobacteria</taxon>
        <taxon>Campylobacterales</taxon>
        <taxon>Sulfurimonadaceae</taxon>
        <taxon>Sulfurimonas</taxon>
    </lineage>
</organism>
<feature type="chain" id="PRO_5024853083" description="NosL family protein" evidence="1">
    <location>
        <begin position="18"/>
        <end position="156"/>
    </location>
</feature>
<keyword evidence="1" id="KW-0732">Signal</keyword>
<dbReference type="Pfam" id="PF05573">
    <property type="entry name" value="NosL"/>
    <property type="match status" value="1"/>
</dbReference>
<dbReference type="Proteomes" id="UP000326944">
    <property type="component" value="Chromosome"/>
</dbReference>
<sequence length="156" mass="17994">MLKIFVSLAMFIGLLNAYEMDFTKETQGLVRHIKIYKDPKWASKIELQNGKKVFFCSPKSMFEFYFRPGKWHNVGVKSEKDFKDILVTDHNTLEIIEARGAFFVYGSSVTSPAGDDLVPFNSYKEAKEFAEKYNGKRVFGFREVSDALIRLLNGRI</sequence>
<evidence type="ECO:0000256" key="1">
    <source>
        <dbReference type="SAM" id="SignalP"/>
    </source>
</evidence>
<evidence type="ECO:0000313" key="2">
    <source>
        <dbReference type="EMBL" id="QFR48721.1"/>
    </source>
</evidence>
<dbReference type="OrthoDB" id="5372743at2"/>
<dbReference type="RefSeq" id="WP_152306664.1">
    <property type="nucleotide sequence ID" value="NZ_CP043617.1"/>
</dbReference>